<gene>
    <name evidence="1" type="ORF">UFOVP1033_131</name>
    <name evidence="2" type="ORF">UFOVP1631_131</name>
</gene>
<dbReference type="SUPFAM" id="SSF56235">
    <property type="entry name" value="N-terminal nucleophile aminohydrolases (Ntn hydrolases)"/>
    <property type="match status" value="1"/>
</dbReference>
<dbReference type="EMBL" id="LR796981">
    <property type="protein sequence ID" value="CAB4179462.1"/>
    <property type="molecule type" value="Genomic_DNA"/>
</dbReference>
<protein>
    <recommendedName>
        <fullName evidence="3">HslV ATP-dependent protease HslVU (ClpYQ), peptidase subunit</fullName>
    </recommendedName>
</protein>
<dbReference type="EMBL" id="LR797501">
    <property type="protein sequence ID" value="CAB4221004.1"/>
    <property type="molecule type" value="Genomic_DNA"/>
</dbReference>
<evidence type="ECO:0000313" key="1">
    <source>
        <dbReference type="EMBL" id="CAB4179462.1"/>
    </source>
</evidence>
<accession>A0A6J5T2I8</accession>
<organism evidence="2">
    <name type="scientific">uncultured Caudovirales phage</name>
    <dbReference type="NCBI Taxonomy" id="2100421"/>
    <lineage>
        <taxon>Viruses</taxon>
        <taxon>Duplodnaviria</taxon>
        <taxon>Heunggongvirae</taxon>
        <taxon>Uroviricota</taxon>
        <taxon>Caudoviricetes</taxon>
        <taxon>Peduoviridae</taxon>
        <taxon>Maltschvirus</taxon>
        <taxon>Maltschvirus maltsch</taxon>
    </lineage>
</organism>
<reference evidence="2" key="1">
    <citation type="submission" date="2020-05" db="EMBL/GenBank/DDBJ databases">
        <authorList>
            <person name="Chiriac C."/>
            <person name="Salcher M."/>
            <person name="Ghai R."/>
            <person name="Kavagutti S V."/>
        </authorList>
    </citation>
    <scope>NUCLEOTIDE SEQUENCE</scope>
</reference>
<evidence type="ECO:0000313" key="2">
    <source>
        <dbReference type="EMBL" id="CAB4221004.1"/>
    </source>
</evidence>
<sequence length="182" mass="19704">MTTIVAVQYEDKVVFAADNQVTGDDGRVYHHPRMEKITERNEYLIAGSGEVGPCDIAQHMWLPPKPTARDLQDVYHFMIVKVMPSLRKCLIDNGYDFSEGKGDGKGNDSRFNFLIAVGGEVFDVADDCSICMSDDGIYGVGSGASIAIGALHAGAKPLKALAIAEKLDANTSGPFLVKEQHK</sequence>
<dbReference type="InterPro" id="IPR029055">
    <property type="entry name" value="Ntn_hydrolases_N"/>
</dbReference>
<dbReference type="Gene3D" id="3.60.20.10">
    <property type="entry name" value="Glutamine Phosphoribosylpyrophosphate, subunit 1, domain 1"/>
    <property type="match status" value="1"/>
</dbReference>
<name>A0A6J5T2I8_9CAUD</name>
<proteinExistence type="predicted"/>
<evidence type="ECO:0008006" key="3">
    <source>
        <dbReference type="Google" id="ProtNLM"/>
    </source>
</evidence>